<dbReference type="EMBL" id="KV875480">
    <property type="protein sequence ID" value="RZR70994.1"/>
    <property type="molecule type" value="Genomic_DNA"/>
</dbReference>
<evidence type="ECO:0000313" key="2">
    <source>
        <dbReference type="EMBL" id="RZR70994.1"/>
    </source>
</evidence>
<sequence>MFDETNAHDSECATLSSPSSYGVAPQRQVGASIDIIPVVQRRLHQQLLRHTGVVTVSQVHVVVIDHIKRASAVAVDAGALLGDVGGGVAVVGNDSDACAELSVIRGDAAPPLECDDGRNASAASAAARAMSLELEKEGGTRRRHAESAKLRQAERPRSIIAATSCARAAISAVGNVPSQILVFLLGSRTSQTHRPAAPLRRTPLYTGWRVSRNLVRPAGRFGGACDTVEYNHVSPEEGEPELDPEEAAAPSPP</sequence>
<evidence type="ECO:0000256" key="1">
    <source>
        <dbReference type="SAM" id="MobiDB-lite"/>
    </source>
</evidence>
<reference evidence="2" key="1">
    <citation type="journal article" date="2018" name="Data Brief">
        <title>Genome sequence data from 17 accessions of Ensete ventricosum, a staple food crop for millions in Ethiopia.</title>
        <authorList>
            <person name="Yemataw Z."/>
            <person name="Muzemil S."/>
            <person name="Ambachew D."/>
            <person name="Tripathi L."/>
            <person name="Tesfaye K."/>
            <person name="Chala A."/>
            <person name="Farbos A."/>
            <person name="O'Neill P."/>
            <person name="Moore K."/>
            <person name="Grant M."/>
            <person name="Studholme D.J."/>
        </authorList>
    </citation>
    <scope>NUCLEOTIDE SEQUENCE [LARGE SCALE GENOMIC DNA]</scope>
    <source>
        <tissue evidence="2">Leaf</tissue>
    </source>
</reference>
<feature type="compositionally biased region" description="Acidic residues" evidence="1">
    <location>
        <begin position="236"/>
        <end position="246"/>
    </location>
</feature>
<feature type="compositionally biased region" description="Basic and acidic residues" evidence="1">
    <location>
        <begin position="1"/>
        <end position="11"/>
    </location>
</feature>
<organism evidence="2">
    <name type="scientific">Ensete ventricosum</name>
    <name type="common">Abyssinian banana</name>
    <name type="synonym">Musa ensete</name>
    <dbReference type="NCBI Taxonomy" id="4639"/>
    <lineage>
        <taxon>Eukaryota</taxon>
        <taxon>Viridiplantae</taxon>
        <taxon>Streptophyta</taxon>
        <taxon>Embryophyta</taxon>
        <taxon>Tracheophyta</taxon>
        <taxon>Spermatophyta</taxon>
        <taxon>Magnoliopsida</taxon>
        <taxon>Liliopsida</taxon>
        <taxon>Zingiberales</taxon>
        <taxon>Musaceae</taxon>
        <taxon>Ensete</taxon>
    </lineage>
</organism>
<feature type="region of interest" description="Disordered" evidence="1">
    <location>
        <begin position="1"/>
        <end position="21"/>
    </location>
</feature>
<dbReference type="AlphaFoldDB" id="A0A445M9W9"/>
<gene>
    <name evidence="2" type="ORF">BHM03_00002854</name>
</gene>
<dbReference type="Proteomes" id="UP000290560">
    <property type="component" value="Unassembled WGS sequence"/>
</dbReference>
<protein>
    <submittedName>
        <fullName evidence="2">Uncharacterized protein</fullName>
    </submittedName>
</protein>
<feature type="region of interest" description="Disordered" evidence="1">
    <location>
        <begin position="231"/>
        <end position="253"/>
    </location>
</feature>
<proteinExistence type="predicted"/>
<accession>A0A445M9W9</accession>
<name>A0A445M9W9_ENSVE</name>